<evidence type="ECO:0000313" key="7">
    <source>
        <dbReference type="Proteomes" id="UP001201262"/>
    </source>
</evidence>
<evidence type="ECO:0000256" key="1">
    <source>
        <dbReference type="ARBA" id="ARBA00009054"/>
    </source>
</evidence>
<keyword evidence="2 3" id="KW-0143">Chaperone</keyword>
<keyword evidence="3" id="KW-0496">Mitochondrion</keyword>
<dbReference type="GO" id="GO:0051087">
    <property type="term" value="F:protein-folding chaperone binding"/>
    <property type="evidence" value="ECO:0007669"/>
    <property type="project" value="InterPro"/>
</dbReference>
<dbReference type="GO" id="GO:0030150">
    <property type="term" value="P:protein import into mitochondrial matrix"/>
    <property type="evidence" value="ECO:0007669"/>
    <property type="project" value="TreeGrafter"/>
</dbReference>
<sequence>MLQRIILRQRRAVQSAWSISPSTFSSQAPFRQASPLQQLCLKQAPFSVSPLRLYSTQNETANKEEAKKDNGDGNGKEAESPEDAFKKELEAKNKEVVDLKDKYLRSVADFRNLQERTKRDIDSARIFAIQRFAVDLLESIDNFDRALSVVPADKLTAAQAEANKDLQDLHQGLKMTENILMGTLKKHGLERFDPAELVEGKTQKFNPKLHEATFMAKAADKEDGDIMYVQSKGYSLNGRVLRAAKVGVVKND</sequence>
<feature type="compositionally biased region" description="Basic and acidic residues" evidence="5">
    <location>
        <begin position="61"/>
        <end position="87"/>
    </location>
</feature>
<accession>A0AAD4PXF5</accession>
<comment type="subcellular location">
    <subcellularLocation>
        <location evidence="3">Mitochondrion matrix</location>
    </subcellularLocation>
</comment>
<dbReference type="Gene3D" id="2.30.22.10">
    <property type="entry name" value="Head domain of nucleotide exchange factor GrpE"/>
    <property type="match status" value="1"/>
</dbReference>
<dbReference type="GO" id="GO:0042803">
    <property type="term" value="F:protein homodimerization activity"/>
    <property type="evidence" value="ECO:0007669"/>
    <property type="project" value="InterPro"/>
</dbReference>
<comment type="caution">
    <text evidence="6">The sequence shown here is derived from an EMBL/GenBank/DDBJ whole genome shotgun (WGS) entry which is preliminary data.</text>
</comment>
<evidence type="ECO:0000256" key="5">
    <source>
        <dbReference type="SAM" id="MobiDB-lite"/>
    </source>
</evidence>
<dbReference type="GeneID" id="70248507"/>
<dbReference type="SUPFAM" id="SSF58014">
    <property type="entry name" value="Coiled-coil domain of nucleotide exchange factor GrpE"/>
    <property type="match status" value="1"/>
</dbReference>
<dbReference type="InterPro" id="IPR000740">
    <property type="entry name" value="GrpE"/>
</dbReference>
<feature type="region of interest" description="Disordered" evidence="5">
    <location>
        <begin position="57"/>
        <end position="87"/>
    </location>
</feature>
<dbReference type="PRINTS" id="PR00773">
    <property type="entry name" value="GRPEPROTEIN"/>
</dbReference>
<dbReference type="InterPro" id="IPR013805">
    <property type="entry name" value="GrpE_CC"/>
</dbReference>
<dbReference type="GO" id="GO:0006457">
    <property type="term" value="P:protein folding"/>
    <property type="evidence" value="ECO:0007669"/>
    <property type="project" value="InterPro"/>
</dbReference>
<dbReference type="AlphaFoldDB" id="A0AAD4PXF5"/>
<evidence type="ECO:0000256" key="2">
    <source>
        <dbReference type="ARBA" id="ARBA00023186"/>
    </source>
</evidence>
<dbReference type="EMBL" id="JAJTJA010000005">
    <property type="protein sequence ID" value="KAH8699282.1"/>
    <property type="molecule type" value="Genomic_DNA"/>
</dbReference>
<dbReference type="Pfam" id="PF01025">
    <property type="entry name" value="GrpE"/>
    <property type="match status" value="1"/>
</dbReference>
<evidence type="ECO:0000256" key="3">
    <source>
        <dbReference type="RuleBase" id="RU000640"/>
    </source>
</evidence>
<evidence type="ECO:0000256" key="4">
    <source>
        <dbReference type="RuleBase" id="RU004478"/>
    </source>
</evidence>
<evidence type="ECO:0000313" key="6">
    <source>
        <dbReference type="EMBL" id="KAH8699282.1"/>
    </source>
</evidence>
<proteinExistence type="inferred from homology"/>
<comment type="function">
    <text evidence="3">Essential component of the PAM complex, a complex required for the translocation of transit peptide-containing proteins from the inner membrane into the mitochondrial matrix in an ATP-dependent manner.</text>
</comment>
<reference evidence="6" key="1">
    <citation type="submission" date="2021-12" db="EMBL/GenBank/DDBJ databases">
        <title>Convergent genome expansion in fungi linked to evolution of root-endophyte symbiosis.</title>
        <authorList>
            <consortium name="DOE Joint Genome Institute"/>
            <person name="Ke Y.-H."/>
            <person name="Bonito G."/>
            <person name="Liao H.-L."/>
            <person name="Looney B."/>
            <person name="Rojas-Flechas A."/>
            <person name="Nash J."/>
            <person name="Hameed K."/>
            <person name="Schadt C."/>
            <person name="Martin F."/>
            <person name="Crous P.W."/>
            <person name="Miettinen O."/>
            <person name="Magnuson J.K."/>
            <person name="Labbe J."/>
            <person name="Jacobson D."/>
            <person name="Doktycz M.J."/>
            <person name="Veneault-Fourrey C."/>
            <person name="Kuo A."/>
            <person name="Mondo S."/>
            <person name="Calhoun S."/>
            <person name="Riley R."/>
            <person name="Ohm R."/>
            <person name="LaButti K."/>
            <person name="Andreopoulos B."/>
            <person name="Pangilinan J."/>
            <person name="Nolan M."/>
            <person name="Tritt A."/>
            <person name="Clum A."/>
            <person name="Lipzen A."/>
            <person name="Daum C."/>
            <person name="Barry K."/>
            <person name="Grigoriev I.V."/>
            <person name="Vilgalys R."/>
        </authorList>
    </citation>
    <scope>NUCLEOTIDE SEQUENCE</scope>
    <source>
        <strain evidence="6">PMI_201</strain>
    </source>
</reference>
<dbReference type="Gene3D" id="3.90.20.20">
    <property type="match status" value="1"/>
</dbReference>
<name>A0AAD4PXF5_9EURO</name>
<dbReference type="PANTHER" id="PTHR21237:SF23">
    <property type="entry name" value="GRPE PROTEIN HOMOLOG, MITOCHONDRIAL"/>
    <property type="match status" value="1"/>
</dbReference>
<dbReference type="GO" id="GO:0001405">
    <property type="term" value="C:PAM complex, Tim23 associated import motor"/>
    <property type="evidence" value="ECO:0007669"/>
    <property type="project" value="TreeGrafter"/>
</dbReference>
<dbReference type="SUPFAM" id="SSF51064">
    <property type="entry name" value="Head domain of nucleotide exchange factor GrpE"/>
    <property type="match status" value="1"/>
</dbReference>
<dbReference type="PROSITE" id="PS01071">
    <property type="entry name" value="GRPE"/>
    <property type="match status" value="1"/>
</dbReference>
<dbReference type="CDD" id="cd00446">
    <property type="entry name" value="GrpE"/>
    <property type="match status" value="1"/>
</dbReference>
<dbReference type="HAMAP" id="MF_01151">
    <property type="entry name" value="GrpE"/>
    <property type="match status" value="1"/>
</dbReference>
<protein>
    <recommendedName>
        <fullName evidence="3">GrpE protein homolog</fullName>
    </recommendedName>
</protein>
<dbReference type="InterPro" id="IPR009012">
    <property type="entry name" value="GrpE_head"/>
</dbReference>
<dbReference type="GO" id="GO:0051082">
    <property type="term" value="F:unfolded protein binding"/>
    <property type="evidence" value="ECO:0007669"/>
    <property type="project" value="TreeGrafter"/>
</dbReference>
<dbReference type="PANTHER" id="PTHR21237">
    <property type="entry name" value="GRPE PROTEIN"/>
    <property type="match status" value="1"/>
</dbReference>
<keyword evidence="7" id="KW-1185">Reference proteome</keyword>
<dbReference type="Proteomes" id="UP001201262">
    <property type="component" value="Unassembled WGS sequence"/>
</dbReference>
<organism evidence="6 7">
    <name type="scientific">Talaromyces proteolyticus</name>
    <dbReference type="NCBI Taxonomy" id="1131652"/>
    <lineage>
        <taxon>Eukaryota</taxon>
        <taxon>Fungi</taxon>
        <taxon>Dikarya</taxon>
        <taxon>Ascomycota</taxon>
        <taxon>Pezizomycotina</taxon>
        <taxon>Eurotiomycetes</taxon>
        <taxon>Eurotiomycetidae</taxon>
        <taxon>Eurotiales</taxon>
        <taxon>Trichocomaceae</taxon>
        <taxon>Talaromyces</taxon>
        <taxon>Talaromyces sect. Bacilispori</taxon>
    </lineage>
</organism>
<gene>
    <name evidence="6" type="ORF">BGW36DRAFT_396815</name>
</gene>
<dbReference type="GO" id="GO:0000774">
    <property type="term" value="F:adenyl-nucleotide exchange factor activity"/>
    <property type="evidence" value="ECO:0007669"/>
    <property type="project" value="InterPro"/>
</dbReference>
<dbReference type="RefSeq" id="XP_046073746.1">
    <property type="nucleotide sequence ID" value="XM_046218220.1"/>
</dbReference>
<comment type="similarity">
    <text evidence="1 4">Belongs to the GrpE family.</text>
</comment>